<dbReference type="AlphaFoldDB" id="A0AA88H4X8"/>
<dbReference type="PROSITE" id="PS50089">
    <property type="entry name" value="ZF_RING_2"/>
    <property type="match status" value="1"/>
</dbReference>
<feature type="region of interest" description="Disordered" evidence="4">
    <location>
        <begin position="1"/>
        <end position="49"/>
    </location>
</feature>
<evidence type="ECO:0000313" key="6">
    <source>
        <dbReference type="EMBL" id="KAK2704933.1"/>
    </source>
</evidence>
<feature type="region of interest" description="Disordered" evidence="4">
    <location>
        <begin position="449"/>
        <end position="480"/>
    </location>
</feature>
<dbReference type="PANTHER" id="PTHR45676:SF41">
    <property type="entry name" value="RING-H2 FINGER PROTEIN ATL66"/>
    <property type="match status" value="1"/>
</dbReference>
<feature type="region of interest" description="Disordered" evidence="4">
    <location>
        <begin position="379"/>
        <end position="430"/>
    </location>
</feature>
<dbReference type="EMBL" id="JAVRJZ010000021">
    <property type="protein sequence ID" value="KAK2704933.1"/>
    <property type="molecule type" value="Genomic_DNA"/>
</dbReference>
<dbReference type="EMBL" id="JAVRJZ010000021">
    <property type="protein sequence ID" value="KAK2704934.1"/>
    <property type="molecule type" value="Genomic_DNA"/>
</dbReference>
<reference evidence="6" key="1">
    <citation type="submission" date="2023-07" db="EMBL/GenBank/DDBJ databases">
        <title>Chromosome-level genome assembly of Artemia franciscana.</title>
        <authorList>
            <person name="Jo E."/>
        </authorList>
    </citation>
    <scope>NUCLEOTIDE SEQUENCE</scope>
    <source>
        <tissue evidence="6">Whole body</tissue>
    </source>
</reference>
<organism evidence="6 7">
    <name type="scientific">Artemia franciscana</name>
    <name type="common">Brine shrimp</name>
    <name type="synonym">Artemia sanfranciscana</name>
    <dbReference type="NCBI Taxonomy" id="6661"/>
    <lineage>
        <taxon>Eukaryota</taxon>
        <taxon>Metazoa</taxon>
        <taxon>Ecdysozoa</taxon>
        <taxon>Arthropoda</taxon>
        <taxon>Crustacea</taxon>
        <taxon>Branchiopoda</taxon>
        <taxon>Anostraca</taxon>
        <taxon>Artemiidae</taxon>
        <taxon>Artemia</taxon>
    </lineage>
</organism>
<comment type="caution">
    <text evidence="6">The sequence shown here is derived from an EMBL/GenBank/DDBJ whole genome shotgun (WGS) entry which is preliminary data.</text>
</comment>
<feature type="compositionally biased region" description="Polar residues" evidence="4">
    <location>
        <begin position="307"/>
        <end position="322"/>
    </location>
</feature>
<evidence type="ECO:0000259" key="5">
    <source>
        <dbReference type="PROSITE" id="PS50089"/>
    </source>
</evidence>
<feature type="domain" description="RING-type" evidence="5">
    <location>
        <begin position="784"/>
        <end position="825"/>
    </location>
</feature>
<dbReference type="InterPro" id="IPR013083">
    <property type="entry name" value="Znf_RING/FYVE/PHD"/>
</dbReference>
<feature type="region of interest" description="Disordered" evidence="4">
    <location>
        <begin position="304"/>
        <end position="347"/>
    </location>
</feature>
<dbReference type="InterPro" id="IPR001841">
    <property type="entry name" value="Znf_RING"/>
</dbReference>
<proteinExistence type="predicted"/>
<dbReference type="PANTHER" id="PTHR45676">
    <property type="entry name" value="RING-H2 FINGER PROTEIN ATL51-RELATED"/>
    <property type="match status" value="1"/>
</dbReference>
<evidence type="ECO:0000256" key="1">
    <source>
        <dbReference type="ARBA" id="ARBA00022771"/>
    </source>
</evidence>
<dbReference type="EMBL" id="JAVRJZ010000021">
    <property type="protein sequence ID" value="KAK2704935.1"/>
    <property type="molecule type" value="Genomic_DNA"/>
</dbReference>
<dbReference type="SMART" id="SM00184">
    <property type="entry name" value="RING"/>
    <property type="match status" value="1"/>
</dbReference>
<keyword evidence="7" id="KW-1185">Reference proteome</keyword>
<dbReference type="Proteomes" id="UP001187531">
    <property type="component" value="Unassembled WGS sequence"/>
</dbReference>
<keyword evidence="1 3" id="KW-0479">Metal-binding</keyword>
<evidence type="ECO:0000256" key="3">
    <source>
        <dbReference type="PROSITE-ProRule" id="PRU00175"/>
    </source>
</evidence>
<name>A0AA88H4X8_ARTSF</name>
<gene>
    <name evidence="6" type="ORF">QYM36_017099</name>
</gene>
<accession>A0AA88H4X8</accession>
<evidence type="ECO:0000256" key="2">
    <source>
        <dbReference type="ARBA" id="ARBA00022833"/>
    </source>
</evidence>
<sequence>MEGSSGEYSMSASQASGDRKRQSEDGFVPTGKKIKSRKGMNKDLPGSSSIAERFQTETGFGASVDISISLPSSSHMESAEGSPEITVIKTENKLNIPTELVDLTQTDDEVVPETDDEDDVIPLGFHRPSRLTDHSYSAAGPSTISDLPPDLQGIHELTLNRAAQNQVSEEQSYVTSDVEHRVEREVYLNESGQLNPRIDACNGHSGVLEGQQACSLCHQEPLQQGSTEYRNAEGPTTSRFTHRTAPPEGFSEWILNQLGDNEWSQPTNRNETNVQDASVMTAVPWMVYHDLRNSFSLCPGAGRSDHQLNQLPPSSELPQNNVEPHAESSELSMLHPSPDIYATPQNNSEDTNRFIRAHLGGFQNDSSLGAFGMNSSCLSHSAHQPLNPVTAAQGNHQTDSTSRRQQGLRPVGVSPLSSQGNNPLRSPPLNLEISTATSPIIRMSIAIDQPGPARTTDQQPSSYDEGFPFDSEGGRPLSRRPSYDLVTNFFASTSGPGLDVPDSVGAHRCSHQRPSNTILRNELPDSTTQPHPNSGMPLHNHGYNPIECQLSGPSNIGPYVSFNYDNPLNLQVVTSQPASVIQPTPSNGQSSYSSGQNSVPFHHRIPAYYPSAVPPPAHENPRNDTHNHIAGCPFRRSANAADSRSRMEGPDILGMRYYRCPSHQRRLWFEQNRNREIARRSMDPRYRPSAIVNRQVQELNSDQTIPLSLNSGSRRNMFEGFWRNNNYPSLGFGVIRAPRHFSNGLGIFPFDMPSLGALQSLIDRRTLAHKYKKVSKETDDTEKCTICLCDFEEEEDVRRLPCMHLYHIPCVDRWLSSNKRCPICRVDIETEPTFES</sequence>
<evidence type="ECO:0000256" key="4">
    <source>
        <dbReference type="SAM" id="MobiDB-lite"/>
    </source>
</evidence>
<feature type="region of interest" description="Disordered" evidence="4">
    <location>
        <begin position="507"/>
        <end position="540"/>
    </location>
</feature>
<evidence type="ECO:0000313" key="7">
    <source>
        <dbReference type="Proteomes" id="UP001187531"/>
    </source>
</evidence>
<feature type="compositionally biased region" description="Polar residues" evidence="4">
    <location>
        <begin position="512"/>
        <end position="532"/>
    </location>
</feature>
<feature type="compositionally biased region" description="Polar residues" evidence="4">
    <location>
        <begin position="415"/>
        <end position="424"/>
    </location>
</feature>
<feature type="compositionally biased region" description="Polar residues" evidence="4">
    <location>
        <begin position="390"/>
        <end position="405"/>
    </location>
</feature>
<keyword evidence="2" id="KW-0862">Zinc</keyword>
<dbReference type="Pfam" id="PF13639">
    <property type="entry name" value="zf-RING_2"/>
    <property type="match status" value="1"/>
</dbReference>
<dbReference type="GO" id="GO:0008270">
    <property type="term" value="F:zinc ion binding"/>
    <property type="evidence" value="ECO:0007669"/>
    <property type="project" value="UniProtKB-KW"/>
</dbReference>
<keyword evidence="1 3" id="KW-0863">Zinc-finger</keyword>
<protein>
    <recommendedName>
        <fullName evidence="5">RING-type domain-containing protein</fullName>
    </recommendedName>
</protein>
<dbReference type="SUPFAM" id="SSF57850">
    <property type="entry name" value="RING/U-box"/>
    <property type="match status" value="1"/>
</dbReference>
<dbReference type="CDD" id="cd16474">
    <property type="entry name" value="RING-H2_RNF111-like"/>
    <property type="match status" value="1"/>
</dbReference>
<feature type="compositionally biased region" description="Polar residues" evidence="4">
    <location>
        <begin position="1"/>
        <end position="16"/>
    </location>
</feature>
<dbReference type="Gene3D" id="3.30.40.10">
    <property type="entry name" value="Zinc/RING finger domain, C3HC4 (zinc finger)"/>
    <property type="match status" value="1"/>
</dbReference>